<evidence type="ECO:0008006" key="4">
    <source>
        <dbReference type="Google" id="ProtNLM"/>
    </source>
</evidence>
<feature type="transmembrane region" description="Helical" evidence="1">
    <location>
        <begin position="21"/>
        <end position="41"/>
    </location>
</feature>
<dbReference type="RefSeq" id="WP_124871118.1">
    <property type="nucleotide sequence ID" value="NZ_RQZF01000008.1"/>
</dbReference>
<sequence length="209" mass="21651">MVSHRRSISIPRSTSVWKDPRLVIGVIILLVSIIACTQLIASARAGIPVYRATRPIAQGEALGAHNTVVIDARPESTAYLPGGELPDKAQAAINIGAGELIARSAVTTDALKDRRNIVIAVSDGLPDTVTPGTTLELWFVPSSQIGAKESPKPSLVTGEATLVKVLGESGILAGQGSLRIEVRLNSSDISGILESAHGNGTLSAVPVGL</sequence>
<dbReference type="AlphaFoldDB" id="A0A3P1SD58"/>
<proteinExistence type="predicted"/>
<dbReference type="OrthoDB" id="3253985at2"/>
<protein>
    <recommendedName>
        <fullName evidence="4">SAF domain-containing protein</fullName>
    </recommendedName>
</protein>
<name>A0A3P1SD58_9ACTO</name>
<dbReference type="EMBL" id="RQZF01000008">
    <property type="protein sequence ID" value="RRC94976.1"/>
    <property type="molecule type" value="Genomic_DNA"/>
</dbReference>
<evidence type="ECO:0000313" key="2">
    <source>
        <dbReference type="EMBL" id="RRC94976.1"/>
    </source>
</evidence>
<evidence type="ECO:0000313" key="3">
    <source>
        <dbReference type="Proteomes" id="UP000280444"/>
    </source>
</evidence>
<keyword evidence="3" id="KW-1185">Reference proteome</keyword>
<evidence type="ECO:0000256" key="1">
    <source>
        <dbReference type="SAM" id="Phobius"/>
    </source>
</evidence>
<keyword evidence="1" id="KW-0812">Transmembrane</keyword>
<accession>A0A3P1SD58</accession>
<comment type="caution">
    <text evidence="2">The sequence shown here is derived from an EMBL/GenBank/DDBJ whole genome shotgun (WGS) entry which is preliminary data.</text>
</comment>
<keyword evidence="1" id="KW-0472">Membrane</keyword>
<reference evidence="2 3" key="1">
    <citation type="submission" date="2018-11" db="EMBL/GenBank/DDBJ databases">
        <title>Genomes From Bacteria Associated with the Canine Oral Cavity: a Test Case for Automated Genome-Based Taxonomic Assignment.</title>
        <authorList>
            <person name="Coil D.A."/>
            <person name="Jospin G."/>
            <person name="Darling A.E."/>
            <person name="Wallis C."/>
            <person name="Davis I.J."/>
            <person name="Harris S."/>
            <person name="Eisen J.A."/>
            <person name="Holcombe L.J."/>
            <person name="O'Flynn C."/>
        </authorList>
    </citation>
    <scope>NUCLEOTIDE SEQUENCE [LARGE SCALE GENOMIC DNA]</scope>
    <source>
        <strain evidence="2 3">OH770</strain>
    </source>
</reference>
<organism evidence="2 3">
    <name type="scientific">Schaalia canis</name>
    <dbReference type="NCBI Taxonomy" id="100469"/>
    <lineage>
        <taxon>Bacteria</taxon>
        <taxon>Bacillati</taxon>
        <taxon>Actinomycetota</taxon>
        <taxon>Actinomycetes</taxon>
        <taxon>Actinomycetales</taxon>
        <taxon>Actinomycetaceae</taxon>
        <taxon>Schaalia</taxon>
    </lineage>
</organism>
<keyword evidence="1" id="KW-1133">Transmembrane helix</keyword>
<dbReference type="Proteomes" id="UP000280444">
    <property type="component" value="Unassembled WGS sequence"/>
</dbReference>
<gene>
    <name evidence="2" type="ORF">EII11_07790</name>
</gene>